<comment type="caution">
    <text evidence="1">The sequence shown here is derived from an EMBL/GenBank/DDBJ whole genome shotgun (WGS) entry which is preliminary data.</text>
</comment>
<dbReference type="OrthoDB" id="1684102at2759"/>
<dbReference type="AlphaFoldDB" id="A0A8H7BU72"/>
<accession>A0A8H7BU72</accession>
<organism evidence="1 2">
    <name type="scientific">Apophysomyces ossiformis</name>
    <dbReference type="NCBI Taxonomy" id="679940"/>
    <lineage>
        <taxon>Eukaryota</taxon>
        <taxon>Fungi</taxon>
        <taxon>Fungi incertae sedis</taxon>
        <taxon>Mucoromycota</taxon>
        <taxon>Mucoromycotina</taxon>
        <taxon>Mucoromycetes</taxon>
        <taxon>Mucorales</taxon>
        <taxon>Mucorineae</taxon>
        <taxon>Mucoraceae</taxon>
        <taxon>Apophysomyces</taxon>
    </lineage>
</organism>
<sequence>MDKADTKQSSAYTADMFTLSALAANHLKPITAVLLRTSDDESKIVYIVQQLLEYPFVKEIRIQDNIKLRPLTIEQLKLNPRTHSRVNVEILQAEEDLGSFARYTMCALGSYDHCYFQDDLWINNYLDTMYTSFLRNPDLVHSMTDPAQYSESQRWQFNNQDIKMHAGYSSFQYGAFVPRWKTQNFLTQLGKSGVTKNRQRYSDIYFIMWTNQYPWILSNSLRADQKPLTQGLDPDRFSQILNDAIRRLQGKLESDTSSTPKDYFMREQGQPSLADRDIRLVNERMNISASF</sequence>
<keyword evidence="2" id="KW-1185">Reference proteome</keyword>
<evidence type="ECO:0000313" key="1">
    <source>
        <dbReference type="EMBL" id="KAF7728687.1"/>
    </source>
</evidence>
<reference evidence="1" key="1">
    <citation type="submission" date="2020-01" db="EMBL/GenBank/DDBJ databases">
        <title>Genome Sequencing of Three Apophysomyces-Like Fungal Strains Confirms a Novel Fungal Genus in the Mucoromycota with divergent Burkholderia-like Endosymbiotic Bacteria.</title>
        <authorList>
            <person name="Stajich J.E."/>
            <person name="Macias A.M."/>
            <person name="Carter-House D."/>
            <person name="Lovett B."/>
            <person name="Kasson L.R."/>
            <person name="Berry K."/>
            <person name="Grigoriev I."/>
            <person name="Chang Y."/>
            <person name="Spatafora J."/>
            <person name="Kasson M.T."/>
        </authorList>
    </citation>
    <scope>NUCLEOTIDE SEQUENCE</scope>
    <source>
        <strain evidence="1">NRRL A-21654</strain>
    </source>
</reference>
<name>A0A8H7BU72_9FUNG</name>
<evidence type="ECO:0000313" key="2">
    <source>
        <dbReference type="Proteomes" id="UP000605846"/>
    </source>
</evidence>
<dbReference type="EMBL" id="JABAYA010000033">
    <property type="protein sequence ID" value="KAF7728687.1"/>
    <property type="molecule type" value="Genomic_DNA"/>
</dbReference>
<dbReference type="Proteomes" id="UP000605846">
    <property type="component" value="Unassembled WGS sequence"/>
</dbReference>
<protein>
    <submittedName>
        <fullName evidence="1">Uncharacterized protein</fullName>
    </submittedName>
</protein>
<gene>
    <name evidence="1" type="ORF">EC973_005724</name>
</gene>
<proteinExistence type="predicted"/>